<gene>
    <name evidence="2" type="primary">LOC111019428</name>
</gene>
<dbReference type="PANTHER" id="PTHR11439:SF483">
    <property type="entry name" value="PEPTIDE SYNTHASE GLIP-LIKE, PUTATIVE (AFU_ORTHOLOGUE AFUA_3G12920)-RELATED"/>
    <property type="match status" value="1"/>
</dbReference>
<proteinExistence type="predicted"/>
<dbReference type="KEGG" id="mcha:111019428"/>
<reference evidence="2" key="1">
    <citation type="submission" date="2025-08" db="UniProtKB">
        <authorList>
            <consortium name="RefSeq"/>
        </authorList>
    </citation>
    <scope>IDENTIFICATION</scope>
    <source>
        <strain evidence="2">OHB3-1</strain>
    </source>
</reference>
<dbReference type="PANTHER" id="PTHR11439">
    <property type="entry name" value="GAG-POL-RELATED RETROTRANSPOSON"/>
    <property type="match status" value="1"/>
</dbReference>
<name>A0A6J1DCC6_MOMCH</name>
<dbReference type="AlphaFoldDB" id="A0A6J1DCC6"/>
<dbReference type="OrthoDB" id="1931513at2759"/>
<sequence length="152" mass="16586">MTDLSLEISCSSQGILVHQTKYTIDILQRFGMLGAKSCATPIALVADANTGPSFSVDNAKNYKALIGALPYLTFCRPDILFSVSKLSQFMHHPSDSHLTAAKRVLRYLAGTLNCGPNPIFWGAKKQTTVSRSSTEAEYRALASTTAELSWIR</sequence>
<dbReference type="RefSeq" id="XP_022151503.1">
    <property type="nucleotide sequence ID" value="XM_022295811.1"/>
</dbReference>
<protein>
    <submittedName>
        <fullName evidence="2">Uncharacterized protein LOC111019428</fullName>
    </submittedName>
</protein>
<accession>A0A6J1DCC6</accession>
<evidence type="ECO:0000313" key="2">
    <source>
        <dbReference type="RefSeq" id="XP_022151503.1"/>
    </source>
</evidence>
<organism evidence="1 2">
    <name type="scientific">Momordica charantia</name>
    <name type="common">Bitter gourd</name>
    <name type="synonym">Balsam pear</name>
    <dbReference type="NCBI Taxonomy" id="3673"/>
    <lineage>
        <taxon>Eukaryota</taxon>
        <taxon>Viridiplantae</taxon>
        <taxon>Streptophyta</taxon>
        <taxon>Embryophyta</taxon>
        <taxon>Tracheophyta</taxon>
        <taxon>Spermatophyta</taxon>
        <taxon>Magnoliopsida</taxon>
        <taxon>eudicotyledons</taxon>
        <taxon>Gunneridae</taxon>
        <taxon>Pentapetalae</taxon>
        <taxon>rosids</taxon>
        <taxon>fabids</taxon>
        <taxon>Cucurbitales</taxon>
        <taxon>Cucurbitaceae</taxon>
        <taxon>Momordiceae</taxon>
        <taxon>Momordica</taxon>
    </lineage>
</organism>
<evidence type="ECO:0000313" key="1">
    <source>
        <dbReference type="Proteomes" id="UP000504603"/>
    </source>
</evidence>
<keyword evidence="1" id="KW-1185">Reference proteome</keyword>
<dbReference type="GeneID" id="111019428"/>
<dbReference type="Proteomes" id="UP000504603">
    <property type="component" value="Unplaced"/>
</dbReference>